<feature type="domain" description="Importin N-terminal" evidence="6">
    <location>
        <begin position="23"/>
        <end position="100"/>
    </location>
</feature>
<dbReference type="Proteomes" id="UP001146351">
    <property type="component" value="Unassembled WGS sequence"/>
</dbReference>
<dbReference type="InterPro" id="IPR056840">
    <property type="entry name" value="HEAT_IPO9_central"/>
</dbReference>
<organism evidence="7 8">
    <name type="scientific">Penicillium capsulatum</name>
    <dbReference type="NCBI Taxonomy" id="69766"/>
    <lineage>
        <taxon>Eukaryota</taxon>
        <taxon>Fungi</taxon>
        <taxon>Dikarya</taxon>
        <taxon>Ascomycota</taxon>
        <taxon>Pezizomycotina</taxon>
        <taxon>Eurotiomycetes</taxon>
        <taxon>Eurotiomycetidae</taxon>
        <taxon>Eurotiales</taxon>
        <taxon>Aspergillaceae</taxon>
        <taxon>Penicillium</taxon>
    </lineage>
</organism>
<dbReference type="InterPro" id="IPR016024">
    <property type="entry name" value="ARM-type_fold"/>
</dbReference>
<dbReference type="InterPro" id="IPR001494">
    <property type="entry name" value="Importin-beta_N"/>
</dbReference>
<dbReference type="PANTHER" id="PTHR10997:SF9">
    <property type="entry name" value="IMPORTIN-9"/>
    <property type="match status" value="1"/>
</dbReference>
<dbReference type="FunFam" id="1.25.10.10:FF:000373">
    <property type="entry name" value="Importin beta-5 subunit, putative"/>
    <property type="match status" value="1"/>
</dbReference>
<dbReference type="GO" id="GO:0006606">
    <property type="term" value="P:protein import into nucleus"/>
    <property type="evidence" value="ECO:0007669"/>
    <property type="project" value="TreeGrafter"/>
</dbReference>
<dbReference type="SUPFAM" id="SSF48371">
    <property type="entry name" value="ARM repeat"/>
    <property type="match status" value="1"/>
</dbReference>
<dbReference type="GO" id="GO:0005635">
    <property type="term" value="C:nuclear envelope"/>
    <property type="evidence" value="ECO:0007669"/>
    <property type="project" value="TreeGrafter"/>
</dbReference>
<accession>A0A9W9LLY4</accession>
<evidence type="ECO:0000256" key="4">
    <source>
        <dbReference type="ARBA" id="ARBA00023242"/>
    </source>
</evidence>
<keyword evidence="8" id="KW-1185">Reference proteome</keyword>
<keyword evidence="2" id="KW-0813">Transport</keyword>
<feature type="compositionally biased region" description="Acidic residues" evidence="5">
    <location>
        <begin position="953"/>
        <end position="966"/>
    </location>
</feature>
<dbReference type="SMART" id="SM00913">
    <property type="entry name" value="IBN_N"/>
    <property type="match status" value="1"/>
</dbReference>
<dbReference type="GO" id="GO:0031267">
    <property type="term" value="F:small GTPase binding"/>
    <property type="evidence" value="ECO:0007669"/>
    <property type="project" value="InterPro"/>
</dbReference>
<evidence type="ECO:0000313" key="7">
    <source>
        <dbReference type="EMBL" id="KAJ5165942.1"/>
    </source>
</evidence>
<dbReference type="GO" id="GO:0005829">
    <property type="term" value="C:cytosol"/>
    <property type="evidence" value="ECO:0007669"/>
    <property type="project" value="TreeGrafter"/>
</dbReference>
<dbReference type="EMBL" id="JAPQKO010000004">
    <property type="protein sequence ID" value="KAJ5165942.1"/>
    <property type="molecule type" value="Genomic_DNA"/>
</dbReference>
<protein>
    <recommendedName>
        <fullName evidence="6">Importin N-terminal domain-containing protein</fullName>
    </recommendedName>
</protein>
<dbReference type="Pfam" id="PF25018">
    <property type="entry name" value="HEAT_IPO9_c"/>
    <property type="match status" value="1"/>
</dbReference>
<evidence type="ECO:0000259" key="6">
    <source>
        <dbReference type="PROSITE" id="PS50166"/>
    </source>
</evidence>
<name>A0A9W9LLY4_9EURO</name>
<proteinExistence type="predicted"/>
<dbReference type="Gene3D" id="1.25.10.10">
    <property type="entry name" value="Leucine-rich Repeat Variant"/>
    <property type="match status" value="1"/>
</dbReference>
<dbReference type="InterPro" id="IPR011989">
    <property type="entry name" value="ARM-like"/>
</dbReference>
<comment type="caution">
    <text evidence="7">The sequence shown here is derived from an EMBL/GenBank/DDBJ whole genome shotgun (WGS) entry which is preliminary data.</text>
</comment>
<reference evidence="7" key="2">
    <citation type="journal article" date="2023" name="IMA Fungus">
        <title>Comparative genomic study of the Penicillium genus elucidates a diverse pangenome and 15 lateral gene transfer events.</title>
        <authorList>
            <person name="Petersen C."/>
            <person name="Sorensen T."/>
            <person name="Nielsen M.R."/>
            <person name="Sondergaard T.E."/>
            <person name="Sorensen J.L."/>
            <person name="Fitzpatrick D.A."/>
            <person name="Frisvad J.C."/>
            <person name="Nielsen K.L."/>
        </authorList>
    </citation>
    <scope>NUCLEOTIDE SEQUENCE</scope>
    <source>
        <strain evidence="7">IBT 21917</strain>
    </source>
</reference>
<evidence type="ECO:0000256" key="3">
    <source>
        <dbReference type="ARBA" id="ARBA00022927"/>
    </source>
</evidence>
<keyword evidence="3" id="KW-0653">Protein transport</keyword>
<sequence>MEQELLSLLADTQSARADTRKGAELQLKQLWANESFPISLAAIASHESVPVNLRQSSLSVLRTFIAATWSPILDEFKGQILVNDANKAQIRRALLELATTTETPERKVKASASYAVSKIASADFPDDWPELLPSLLHIINDPTTTDSALHGALKVLLDLVDTGFSEEQFFNVARDLVSSLFAVATSEVRRPMLRALAVAVFRSCFDTLEMVLEQHKQAIKQFVDEVLGGWSPFFVATLQAPLPQPPSEEELHKEGEVASQWRGAIGLKLQSVKTLMKIRMVFSGLLTAQSPNYFSTAWTELLTVLPLYQTFYIEEERQGRLEDVDGLPYSLDFLVLEELDLIQALLKAPPVKAELQQQLRNAGENASSSGWLVEIMKLASSYAQITTEEEGLWEIDVNLFLSEETSVTANYTPRTCSGDLVIKIGDWLKHTAAEGLLGYLNPLFADSSIPWKRREGALYILNALLRDFSEVSQDISLDLASHFAQFVQYAIQQDQELLRARGYLVAGSLARVAGEGFQQTATSYLEATIKAIAEDPAEVVQVACIRVLQDLVPALPRSATGQFQGTVISVISEFISAHDLREQTDCDDLKVTLAETLRDTIMADPTVVLSSIAIDVLFNIASSGAENFQLTMTVTEAFEDIVDNITAHGAEAYMRLCEKVLPSLMGAIDVGNLTDENALTNFAADLLRALTERGSEPMPTGFVETVMPKVNRLLLGSTEAELIRPATEAVRHMFAHDFTQFIAWRDPQSGKEAIEVVLVIIDRLLGPAVDDNAATEVGQLAAELVERAGSERLGPYLPQLLQAVAQRLATAQQAQFIQSLILVFARLTLISPREVVDFLAQVNLGGQSGLAVVLSKWLENSVNFAGYDEIKQNIFALAQLYELSDPRLAEVPVKGDLIIQDTGRIKTRSQARTNPDRYTTVPAPLKIIKVLVEELGAASGNQSMDAATAAAVDDADSDDGDDDWEDVPGQTLDLGLGMTKQALMSFGEGGSEGVFGLRQRDDETQSFLENFFQRASAQPGFQEMFGALTADEQGKLQSLGQ</sequence>
<dbReference type="OrthoDB" id="431626at2759"/>
<evidence type="ECO:0000256" key="2">
    <source>
        <dbReference type="ARBA" id="ARBA00022448"/>
    </source>
</evidence>
<evidence type="ECO:0000256" key="5">
    <source>
        <dbReference type="SAM" id="MobiDB-lite"/>
    </source>
</evidence>
<dbReference type="PANTHER" id="PTHR10997">
    <property type="entry name" value="IMPORTIN-7, 8, 11"/>
    <property type="match status" value="1"/>
</dbReference>
<comment type="subcellular location">
    <subcellularLocation>
        <location evidence="1">Nucleus</location>
    </subcellularLocation>
</comment>
<dbReference type="PROSITE" id="PS50166">
    <property type="entry name" value="IMPORTIN_B_NT"/>
    <property type="match status" value="1"/>
</dbReference>
<reference evidence="7" key="1">
    <citation type="submission" date="2022-11" db="EMBL/GenBank/DDBJ databases">
        <authorList>
            <person name="Petersen C."/>
        </authorList>
    </citation>
    <scope>NUCLEOTIDE SEQUENCE</scope>
    <source>
        <strain evidence="7">IBT 21917</strain>
    </source>
</reference>
<dbReference type="AlphaFoldDB" id="A0A9W9LLY4"/>
<dbReference type="Pfam" id="PF03810">
    <property type="entry name" value="IBN_N"/>
    <property type="match status" value="1"/>
</dbReference>
<gene>
    <name evidence="7" type="ORF">N7492_006238</name>
</gene>
<feature type="region of interest" description="Disordered" evidence="5">
    <location>
        <begin position="947"/>
        <end position="970"/>
    </location>
</feature>
<evidence type="ECO:0000256" key="1">
    <source>
        <dbReference type="ARBA" id="ARBA00004123"/>
    </source>
</evidence>
<evidence type="ECO:0000313" key="8">
    <source>
        <dbReference type="Proteomes" id="UP001146351"/>
    </source>
</evidence>
<keyword evidence="4" id="KW-0539">Nucleus</keyword>